<gene>
    <name evidence="1" type="primary">Acey_s0420.g1141</name>
    <name evidence="1" type="ORF">Y032_0420g1141</name>
</gene>
<sequence length="163" mass="18311">MSSPLELPSAMEELDKCDISLLHHLLLRLETLGNACQILLERTEPKSNCVFCPVDENRDSHPSGRCLRYADPVSRTSRLTTLGFCLRCKPRHDDDCVVNCINCGLVHNPSVFRILPSPRHRQFNAMPTSVRSTPFLALQAVYTMPAATSTSRTTSRRRTTSQL</sequence>
<organism evidence="1 2">
    <name type="scientific">Ancylostoma ceylanicum</name>
    <dbReference type="NCBI Taxonomy" id="53326"/>
    <lineage>
        <taxon>Eukaryota</taxon>
        <taxon>Metazoa</taxon>
        <taxon>Ecdysozoa</taxon>
        <taxon>Nematoda</taxon>
        <taxon>Chromadorea</taxon>
        <taxon>Rhabditida</taxon>
        <taxon>Rhabditina</taxon>
        <taxon>Rhabditomorpha</taxon>
        <taxon>Strongyloidea</taxon>
        <taxon>Ancylostomatidae</taxon>
        <taxon>Ancylostomatinae</taxon>
        <taxon>Ancylostoma</taxon>
    </lineage>
</organism>
<dbReference type="AlphaFoldDB" id="A0A016X1F1"/>
<evidence type="ECO:0000313" key="2">
    <source>
        <dbReference type="Proteomes" id="UP000024635"/>
    </source>
</evidence>
<name>A0A016X1F1_9BILA</name>
<dbReference type="Proteomes" id="UP000024635">
    <property type="component" value="Unassembled WGS sequence"/>
</dbReference>
<keyword evidence="2" id="KW-1185">Reference proteome</keyword>
<reference evidence="2" key="1">
    <citation type="journal article" date="2015" name="Nat. Genet.">
        <title>The genome and transcriptome of the zoonotic hookworm Ancylostoma ceylanicum identify infection-specific gene families.</title>
        <authorList>
            <person name="Schwarz E.M."/>
            <person name="Hu Y."/>
            <person name="Antoshechkin I."/>
            <person name="Miller M.M."/>
            <person name="Sternberg P.W."/>
            <person name="Aroian R.V."/>
        </authorList>
    </citation>
    <scope>NUCLEOTIDE SEQUENCE</scope>
    <source>
        <strain evidence="2">HY135</strain>
    </source>
</reference>
<protein>
    <submittedName>
        <fullName evidence="1">Uncharacterized protein</fullName>
    </submittedName>
</protein>
<comment type="caution">
    <text evidence="1">The sequence shown here is derived from an EMBL/GenBank/DDBJ whole genome shotgun (WGS) entry which is preliminary data.</text>
</comment>
<dbReference type="EMBL" id="JARK01000020">
    <property type="protein sequence ID" value="EYC45671.1"/>
    <property type="molecule type" value="Genomic_DNA"/>
</dbReference>
<accession>A0A016X1F1</accession>
<evidence type="ECO:0000313" key="1">
    <source>
        <dbReference type="EMBL" id="EYC45671.1"/>
    </source>
</evidence>
<proteinExistence type="predicted"/>